<dbReference type="InterPro" id="IPR036388">
    <property type="entry name" value="WH-like_DNA-bd_sf"/>
</dbReference>
<evidence type="ECO:0000256" key="2">
    <source>
        <dbReference type="ARBA" id="ARBA00023125"/>
    </source>
</evidence>
<accession>A0ABV8ECB9</accession>
<evidence type="ECO:0000256" key="1">
    <source>
        <dbReference type="ARBA" id="ARBA00023015"/>
    </source>
</evidence>
<evidence type="ECO:0000259" key="5">
    <source>
        <dbReference type="PROSITE" id="PS50995"/>
    </source>
</evidence>
<dbReference type="PANTHER" id="PTHR42756:SF1">
    <property type="entry name" value="TRANSCRIPTIONAL REPRESSOR OF EMRAB OPERON"/>
    <property type="match status" value="1"/>
</dbReference>
<feature type="region of interest" description="Disordered" evidence="4">
    <location>
        <begin position="82"/>
        <end position="115"/>
    </location>
</feature>
<evidence type="ECO:0000313" key="6">
    <source>
        <dbReference type="EMBL" id="MFC3969544.1"/>
    </source>
</evidence>
<feature type="compositionally biased region" description="Basic and acidic residues" evidence="4">
    <location>
        <begin position="87"/>
        <end position="101"/>
    </location>
</feature>
<keyword evidence="3" id="KW-0804">Transcription</keyword>
<reference evidence="7" key="1">
    <citation type="journal article" date="2019" name="Int. J. Syst. Evol. Microbiol.">
        <title>The Global Catalogue of Microorganisms (GCM) 10K type strain sequencing project: providing services to taxonomists for standard genome sequencing and annotation.</title>
        <authorList>
            <consortium name="The Broad Institute Genomics Platform"/>
            <consortium name="The Broad Institute Genome Sequencing Center for Infectious Disease"/>
            <person name="Wu L."/>
            <person name="Ma J."/>
        </authorList>
    </citation>
    <scope>NUCLEOTIDE SEQUENCE [LARGE SCALE GENOMIC DNA]</scope>
    <source>
        <strain evidence="7">TBRC 5781</strain>
    </source>
</reference>
<dbReference type="PANTHER" id="PTHR42756">
    <property type="entry name" value="TRANSCRIPTIONAL REGULATOR, MARR"/>
    <property type="match status" value="1"/>
</dbReference>
<dbReference type="RefSeq" id="WP_247259756.1">
    <property type="nucleotide sequence ID" value="NZ_JALJQZ010000004.1"/>
</dbReference>
<keyword evidence="2" id="KW-0238">DNA-binding</keyword>
<dbReference type="Proteomes" id="UP001595697">
    <property type="component" value="Unassembled WGS sequence"/>
</dbReference>
<keyword evidence="7" id="KW-1185">Reference proteome</keyword>
<dbReference type="PROSITE" id="PS01117">
    <property type="entry name" value="HTH_MARR_1"/>
    <property type="match status" value="1"/>
</dbReference>
<dbReference type="SUPFAM" id="SSF46785">
    <property type="entry name" value="Winged helix' DNA-binding domain"/>
    <property type="match status" value="1"/>
</dbReference>
<gene>
    <name evidence="6" type="ORF">ACFOVS_15625</name>
</gene>
<evidence type="ECO:0000313" key="7">
    <source>
        <dbReference type="Proteomes" id="UP001595697"/>
    </source>
</evidence>
<dbReference type="PROSITE" id="PS50995">
    <property type="entry name" value="HTH_MARR_2"/>
    <property type="match status" value="1"/>
</dbReference>
<dbReference type="InterPro" id="IPR036390">
    <property type="entry name" value="WH_DNA-bd_sf"/>
</dbReference>
<sequence length="260" mass="29766">MAAKKENSRENSTFRLDDFQAPFCCSRRILLRIQTSPFILSYAFEWMGHRAQKDSVSGVRVANSGFFHYRLERRLGAQAVAASAPKLSEKPERPNRREKPMSENTASNAANHTGVTAEKRMKKDWPFYWVSRVNARYAQVLERRLKPLDLDVARWRVLMSLYEDEHLSVSEIADYAVIKLNTVTKIVQRMIADGLVVTRVRPNDGRVTEVCLTPEGDRLRRLARKEADHVFASSFVNITPDQLAQLNSLLENVFQQLEGA</sequence>
<dbReference type="EMBL" id="JBHSBD010000065">
    <property type="protein sequence ID" value="MFC3969544.1"/>
    <property type="molecule type" value="Genomic_DNA"/>
</dbReference>
<feature type="compositionally biased region" description="Polar residues" evidence="4">
    <location>
        <begin position="102"/>
        <end position="114"/>
    </location>
</feature>
<comment type="caution">
    <text evidence="6">The sequence shown here is derived from an EMBL/GenBank/DDBJ whole genome shotgun (WGS) entry which is preliminary data.</text>
</comment>
<dbReference type="Pfam" id="PF12802">
    <property type="entry name" value="MarR_2"/>
    <property type="match status" value="1"/>
</dbReference>
<dbReference type="InterPro" id="IPR023187">
    <property type="entry name" value="Tscrpt_reg_MarR-type_CS"/>
</dbReference>
<keyword evidence="1" id="KW-0805">Transcription regulation</keyword>
<evidence type="ECO:0000256" key="3">
    <source>
        <dbReference type="ARBA" id="ARBA00023163"/>
    </source>
</evidence>
<protein>
    <submittedName>
        <fullName evidence="6">MarR family winged helix-turn-helix transcriptional regulator</fullName>
    </submittedName>
</protein>
<dbReference type="Gene3D" id="1.10.10.10">
    <property type="entry name" value="Winged helix-like DNA-binding domain superfamily/Winged helix DNA-binding domain"/>
    <property type="match status" value="1"/>
</dbReference>
<feature type="domain" description="HTH marR-type" evidence="5">
    <location>
        <begin position="123"/>
        <end position="255"/>
    </location>
</feature>
<dbReference type="SMART" id="SM00347">
    <property type="entry name" value="HTH_MARR"/>
    <property type="match status" value="1"/>
</dbReference>
<name>A0ABV8ECB9_9HYPH</name>
<organism evidence="6 7">
    <name type="scientific">Rhizobium lemnae</name>
    <dbReference type="NCBI Taxonomy" id="1214924"/>
    <lineage>
        <taxon>Bacteria</taxon>
        <taxon>Pseudomonadati</taxon>
        <taxon>Pseudomonadota</taxon>
        <taxon>Alphaproteobacteria</taxon>
        <taxon>Hyphomicrobiales</taxon>
        <taxon>Rhizobiaceae</taxon>
        <taxon>Rhizobium/Agrobacterium group</taxon>
        <taxon>Rhizobium</taxon>
    </lineage>
</organism>
<dbReference type="InterPro" id="IPR000835">
    <property type="entry name" value="HTH_MarR-typ"/>
</dbReference>
<proteinExistence type="predicted"/>
<evidence type="ECO:0000256" key="4">
    <source>
        <dbReference type="SAM" id="MobiDB-lite"/>
    </source>
</evidence>